<protein>
    <submittedName>
        <fullName evidence="5">Uncharacterized protein</fullName>
    </submittedName>
</protein>
<feature type="non-terminal residue" evidence="5">
    <location>
        <position position="85"/>
    </location>
</feature>
<evidence type="ECO:0000256" key="2">
    <source>
        <dbReference type="ARBA" id="ARBA00022729"/>
    </source>
</evidence>
<accession>A0AA38G967</accession>
<dbReference type="InterPro" id="IPR052592">
    <property type="entry name" value="LRR-RLK"/>
</dbReference>
<dbReference type="InterPro" id="IPR001611">
    <property type="entry name" value="Leu-rich_rpt"/>
</dbReference>
<organism evidence="5 6">
    <name type="scientific">Taxus chinensis</name>
    <name type="common">Chinese yew</name>
    <name type="synonym">Taxus wallichiana var. chinensis</name>
    <dbReference type="NCBI Taxonomy" id="29808"/>
    <lineage>
        <taxon>Eukaryota</taxon>
        <taxon>Viridiplantae</taxon>
        <taxon>Streptophyta</taxon>
        <taxon>Embryophyta</taxon>
        <taxon>Tracheophyta</taxon>
        <taxon>Spermatophyta</taxon>
        <taxon>Pinopsida</taxon>
        <taxon>Pinidae</taxon>
        <taxon>Conifers II</taxon>
        <taxon>Cupressales</taxon>
        <taxon>Taxaceae</taxon>
        <taxon>Taxus</taxon>
    </lineage>
</organism>
<dbReference type="EMBL" id="JAHRHJ020000004">
    <property type="protein sequence ID" value="KAH9319089.1"/>
    <property type="molecule type" value="Genomic_DNA"/>
</dbReference>
<dbReference type="Proteomes" id="UP000824469">
    <property type="component" value="Unassembled WGS sequence"/>
</dbReference>
<evidence type="ECO:0000313" key="6">
    <source>
        <dbReference type="Proteomes" id="UP000824469"/>
    </source>
</evidence>
<evidence type="ECO:0000256" key="3">
    <source>
        <dbReference type="ARBA" id="ARBA00022737"/>
    </source>
</evidence>
<keyword evidence="6" id="KW-1185">Reference proteome</keyword>
<sequence length="85" mass="9397">MLSGKIPDSLGDLPQLRNLLLHRNQLSGKIPATLGRCIILEMVDLSYNKLTGNIPPEAAGLPNIQFYFNVSSNFLQGSLLETRKM</sequence>
<dbReference type="PANTHER" id="PTHR48054:SF82">
    <property type="entry name" value="LRR RECEPTOR-LIKE SERINE_THREONINE-PROTEIN KINASE FLS2"/>
    <property type="match status" value="1"/>
</dbReference>
<dbReference type="SUPFAM" id="SSF52058">
    <property type="entry name" value="L domain-like"/>
    <property type="match status" value="1"/>
</dbReference>
<dbReference type="Gene3D" id="3.80.10.10">
    <property type="entry name" value="Ribonuclease Inhibitor"/>
    <property type="match status" value="1"/>
</dbReference>
<dbReference type="OMA" id="IQFYFNV"/>
<evidence type="ECO:0000313" key="5">
    <source>
        <dbReference type="EMBL" id="KAH9319089.1"/>
    </source>
</evidence>
<dbReference type="FunFam" id="3.80.10.10:FF:000041">
    <property type="entry name" value="LRR receptor-like serine/threonine-protein kinase ERECTA"/>
    <property type="match status" value="1"/>
</dbReference>
<name>A0AA38G967_TAXCH</name>
<reference evidence="5 6" key="1">
    <citation type="journal article" date="2021" name="Nat. Plants">
        <title>The Taxus genome provides insights into paclitaxel biosynthesis.</title>
        <authorList>
            <person name="Xiong X."/>
            <person name="Gou J."/>
            <person name="Liao Q."/>
            <person name="Li Y."/>
            <person name="Zhou Q."/>
            <person name="Bi G."/>
            <person name="Li C."/>
            <person name="Du R."/>
            <person name="Wang X."/>
            <person name="Sun T."/>
            <person name="Guo L."/>
            <person name="Liang H."/>
            <person name="Lu P."/>
            <person name="Wu Y."/>
            <person name="Zhang Z."/>
            <person name="Ro D.K."/>
            <person name="Shang Y."/>
            <person name="Huang S."/>
            <person name="Yan J."/>
        </authorList>
    </citation>
    <scope>NUCLEOTIDE SEQUENCE [LARGE SCALE GENOMIC DNA]</scope>
    <source>
        <strain evidence="5">Ta-2019</strain>
    </source>
</reference>
<dbReference type="Pfam" id="PF00560">
    <property type="entry name" value="LRR_1"/>
    <property type="match status" value="2"/>
</dbReference>
<dbReference type="AlphaFoldDB" id="A0AA38G967"/>
<dbReference type="InterPro" id="IPR032675">
    <property type="entry name" value="LRR_dom_sf"/>
</dbReference>
<dbReference type="PANTHER" id="PTHR48054">
    <property type="entry name" value="RECEPTOR KINASE-LIKE PROTEIN XA21"/>
    <property type="match status" value="1"/>
</dbReference>
<keyword evidence="3" id="KW-0677">Repeat</keyword>
<proteinExistence type="predicted"/>
<keyword evidence="1" id="KW-0433">Leucine-rich repeat</keyword>
<evidence type="ECO:0000256" key="4">
    <source>
        <dbReference type="ARBA" id="ARBA00023180"/>
    </source>
</evidence>
<evidence type="ECO:0000256" key="1">
    <source>
        <dbReference type="ARBA" id="ARBA00022614"/>
    </source>
</evidence>
<comment type="caution">
    <text evidence="5">The sequence shown here is derived from an EMBL/GenBank/DDBJ whole genome shotgun (WGS) entry which is preliminary data.</text>
</comment>
<keyword evidence="2" id="KW-0732">Signal</keyword>
<keyword evidence="4" id="KW-0325">Glycoprotein</keyword>
<gene>
    <name evidence="5" type="ORF">KI387_020858</name>
</gene>